<evidence type="ECO:0000313" key="1">
    <source>
        <dbReference type="EMBL" id="KAK4107254.1"/>
    </source>
</evidence>
<reference evidence="1" key="2">
    <citation type="submission" date="2023-05" db="EMBL/GenBank/DDBJ databases">
        <authorList>
            <consortium name="Lawrence Berkeley National Laboratory"/>
            <person name="Steindorff A."/>
            <person name="Hensen N."/>
            <person name="Bonometti L."/>
            <person name="Westerberg I."/>
            <person name="Brannstrom I.O."/>
            <person name="Guillou S."/>
            <person name="Cros-Aarteil S."/>
            <person name="Calhoun S."/>
            <person name="Haridas S."/>
            <person name="Kuo A."/>
            <person name="Mondo S."/>
            <person name="Pangilinan J."/>
            <person name="Riley R."/>
            <person name="Labutti K."/>
            <person name="Andreopoulos B."/>
            <person name="Lipzen A."/>
            <person name="Chen C."/>
            <person name="Yanf M."/>
            <person name="Daum C."/>
            <person name="Ng V."/>
            <person name="Clum A."/>
            <person name="Ohm R."/>
            <person name="Martin F."/>
            <person name="Silar P."/>
            <person name="Natvig D."/>
            <person name="Lalanne C."/>
            <person name="Gautier V."/>
            <person name="Ament-Velasquez S.L."/>
            <person name="Kruys A."/>
            <person name="Hutchinson M.I."/>
            <person name="Powell A.J."/>
            <person name="Barry K."/>
            <person name="Miller A.N."/>
            <person name="Grigoriev I.V."/>
            <person name="Debuchy R."/>
            <person name="Gladieux P."/>
            <person name="Thoren M.H."/>
            <person name="Johannesson H."/>
        </authorList>
    </citation>
    <scope>NUCLEOTIDE SEQUENCE</scope>
    <source>
        <strain evidence="1">CBS 508.74</strain>
    </source>
</reference>
<dbReference type="AlphaFoldDB" id="A0AAN6QEE4"/>
<dbReference type="EMBL" id="MU853377">
    <property type="protein sequence ID" value="KAK4107254.1"/>
    <property type="molecule type" value="Genomic_DNA"/>
</dbReference>
<comment type="caution">
    <text evidence="1">The sequence shown here is derived from an EMBL/GenBank/DDBJ whole genome shotgun (WGS) entry which is preliminary data.</text>
</comment>
<accession>A0AAN6QEE4</accession>
<keyword evidence="2" id="KW-1185">Reference proteome</keyword>
<dbReference type="GeneID" id="89934058"/>
<sequence>MRCRRSKRVLEELAFACRRREADQLKRDAGAGSTSRIRGPGLSWWRAGRIPGHGFYERYSRWDVKRFYVTLCELLAPSPAHWKATGGGEANVAISNNPIGVLNINIGAEPGKCFTRFCVRCWLRDSQSNNAEQRVIADTSCTRPREKSAMAKRRKAALPAT</sequence>
<reference evidence="1" key="1">
    <citation type="journal article" date="2023" name="Mol. Phylogenet. Evol.">
        <title>Genome-scale phylogeny and comparative genomics of the fungal order Sordariales.</title>
        <authorList>
            <person name="Hensen N."/>
            <person name="Bonometti L."/>
            <person name="Westerberg I."/>
            <person name="Brannstrom I.O."/>
            <person name="Guillou S."/>
            <person name="Cros-Aarteil S."/>
            <person name="Calhoun S."/>
            <person name="Haridas S."/>
            <person name="Kuo A."/>
            <person name="Mondo S."/>
            <person name="Pangilinan J."/>
            <person name="Riley R."/>
            <person name="LaButti K."/>
            <person name="Andreopoulos B."/>
            <person name="Lipzen A."/>
            <person name="Chen C."/>
            <person name="Yan M."/>
            <person name="Daum C."/>
            <person name="Ng V."/>
            <person name="Clum A."/>
            <person name="Steindorff A."/>
            <person name="Ohm R.A."/>
            <person name="Martin F."/>
            <person name="Silar P."/>
            <person name="Natvig D.O."/>
            <person name="Lalanne C."/>
            <person name="Gautier V."/>
            <person name="Ament-Velasquez S.L."/>
            <person name="Kruys A."/>
            <person name="Hutchinson M.I."/>
            <person name="Powell A.J."/>
            <person name="Barry K."/>
            <person name="Miller A.N."/>
            <person name="Grigoriev I.V."/>
            <person name="Debuchy R."/>
            <person name="Gladieux P."/>
            <person name="Hiltunen Thoren M."/>
            <person name="Johannesson H."/>
        </authorList>
    </citation>
    <scope>NUCLEOTIDE SEQUENCE</scope>
    <source>
        <strain evidence="1">CBS 508.74</strain>
    </source>
</reference>
<proteinExistence type="predicted"/>
<name>A0AAN6QEE4_9PEZI</name>
<evidence type="ECO:0000313" key="2">
    <source>
        <dbReference type="Proteomes" id="UP001302812"/>
    </source>
</evidence>
<organism evidence="1 2">
    <name type="scientific">Canariomyces notabilis</name>
    <dbReference type="NCBI Taxonomy" id="2074819"/>
    <lineage>
        <taxon>Eukaryota</taxon>
        <taxon>Fungi</taxon>
        <taxon>Dikarya</taxon>
        <taxon>Ascomycota</taxon>
        <taxon>Pezizomycotina</taxon>
        <taxon>Sordariomycetes</taxon>
        <taxon>Sordariomycetidae</taxon>
        <taxon>Sordariales</taxon>
        <taxon>Chaetomiaceae</taxon>
        <taxon>Canariomyces</taxon>
    </lineage>
</organism>
<protein>
    <submittedName>
        <fullName evidence="1">Uncharacterized protein</fullName>
    </submittedName>
</protein>
<dbReference type="RefSeq" id="XP_064664824.1">
    <property type="nucleotide sequence ID" value="XM_064809934.1"/>
</dbReference>
<dbReference type="Proteomes" id="UP001302812">
    <property type="component" value="Unassembled WGS sequence"/>
</dbReference>
<gene>
    <name evidence="1" type="ORF">N656DRAFT_517929</name>
</gene>